<protein>
    <recommendedName>
        <fullName evidence="3">TIGR02996 domain-containing protein</fullName>
    </recommendedName>
</protein>
<sequence length="421" mass="46405">MSDRDALLAAIRAHPDEDTPRLVYADYLEEHDAPARAAFVRTQVEYARTPPWEPFAVRLRWRQPDTVSGKPFVKDLPPVPGSVIEWPSEPFRRGFAWALTLHHASMWDRFAEPLFEQFPLGKLFLSHGTLDDWVRVGASGSVRQLRELVFNVSPIEPLLVLRDKPDACGVTDLHFRRASGAGMPEVIEDLLRAPLGRAVRGLHFHTGYESLNDLIDALNTGGPLERLSFSVMGLTADLVRRLFDGPAGSALTALRVRDERLGDEGLHALAETLPAGLSDLELSKIDTRGGGLEALARCDRLAGLQRLNMSRNPLTPRAAKVLAQSRVLAGLRSLDLSECGIDARFVRHVVHSKFWWNLVELDLRKNPLAALGVKHLLDAPVPPGLAALALDGDALGGDSRLALIKKYGEAVRFVANEVQGW</sequence>
<gene>
    <name evidence="1" type="ORF">FTUN_2541</name>
</gene>
<dbReference type="AlphaFoldDB" id="A0A6M5YM60"/>
<dbReference type="InterPro" id="IPR032675">
    <property type="entry name" value="LRR_dom_sf"/>
</dbReference>
<dbReference type="Proteomes" id="UP000503447">
    <property type="component" value="Chromosome"/>
</dbReference>
<name>A0A6M5YM60_9BACT</name>
<evidence type="ECO:0008006" key="3">
    <source>
        <dbReference type="Google" id="ProtNLM"/>
    </source>
</evidence>
<evidence type="ECO:0000313" key="1">
    <source>
        <dbReference type="EMBL" id="QJW95015.1"/>
    </source>
</evidence>
<dbReference type="RefSeq" id="WP_171470893.1">
    <property type="nucleotide sequence ID" value="NZ_CP053452.2"/>
</dbReference>
<dbReference type="InterPro" id="IPR014338">
    <property type="entry name" value="CHP02996_rpt-companion-dom"/>
</dbReference>
<accession>A0A6M5YM60</accession>
<proteinExistence type="predicted"/>
<dbReference type="KEGG" id="ftj:FTUN_2541"/>
<organism evidence="1 2">
    <name type="scientific">Frigoriglobus tundricola</name>
    <dbReference type="NCBI Taxonomy" id="2774151"/>
    <lineage>
        <taxon>Bacteria</taxon>
        <taxon>Pseudomonadati</taxon>
        <taxon>Planctomycetota</taxon>
        <taxon>Planctomycetia</taxon>
        <taxon>Gemmatales</taxon>
        <taxon>Gemmataceae</taxon>
        <taxon>Frigoriglobus</taxon>
    </lineage>
</organism>
<dbReference type="SMART" id="SM00368">
    <property type="entry name" value="LRR_RI"/>
    <property type="match status" value="2"/>
</dbReference>
<dbReference type="SUPFAM" id="SSF52047">
    <property type="entry name" value="RNI-like"/>
    <property type="match status" value="1"/>
</dbReference>
<dbReference type="Gene3D" id="3.80.10.10">
    <property type="entry name" value="Ribonuclease Inhibitor"/>
    <property type="match status" value="1"/>
</dbReference>
<dbReference type="NCBIfam" id="TIGR02996">
    <property type="entry name" value="rpt_mate_G_obs"/>
    <property type="match status" value="1"/>
</dbReference>
<keyword evidence="2" id="KW-1185">Reference proteome</keyword>
<dbReference type="EMBL" id="CP053452">
    <property type="protein sequence ID" value="QJW95015.1"/>
    <property type="molecule type" value="Genomic_DNA"/>
</dbReference>
<reference evidence="2" key="1">
    <citation type="submission" date="2020-05" db="EMBL/GenBank/DDBJ databases">
        <title>Frigoriglobus tundricola gen. nov., sp. nov., a psychrotolerant cellulolytic planctomycete of the family Gemmataceae with two divergent copies of 16S rRNA gene.</title>
        <authorList>
            <person name="Kulichevskaya I.S."/>
            <person name="Ivanova A.A."/>
            <person name="Naumoff D.G."/>
            <person name="Beletsky A.V."/>
            <person name="Rijpstra W.I.C."/>
            <person name="Sinninghe Damste J.S."/>
            <person name="Mardanov A.V."/>
            <person name="Ravin N.V."/>
            <person name="Dedysh S.N."/>
        </authorList>
    </citation>
    <scope>NUCLEOTIDE SEQUENCE [LARGE SCALE GENOMIC DNA]</scope>
    <source>
        <strain evidence="2">PL17</strain>
    </source>
</reference>
<evidence type="ECO:0000313" key="2">
    <source>
        <dbReference type="Proteomes" id="UP000503447"/>
    </source>
</evidence>